<protein>
    <submittedName>
        <fullName evidence="2">Uncharacterized protein</fullName>
    </submittedName>
</protein>
<feature type="region of interest" description="Disordered" evidence="1">
    <location>
        <begin position="393"/>
        <end position="423"/>
    </location>
</feature>
<feature type="region of interest" description="Disordered" evidence="1">
    <location>
        <begin position="455"/>
        <end position="481"/>
    </location>
</feature>
<dbReference type="EMBL" id="PEDP01002317">
    <property type="protein sequence ID" value="POS82737.1"/>
    <property type="molecule type" value="Genomic_DNA"/>
</dbReference>
<keyword evidence="3" id="KW-1185">Reference proteome</keyword>
<feature type="compositionally biased region" description="Polar residues" evidence="1">
    <location>
        <begin position="535"/>
        <end position="546"/>
    </location>
</feature>
<feature type="region of interest" description="Disordered" evidence="1">
    <location>
        <begin position="569"/>
        <end position="590"/>
    </location>
</feature>
<accession>A0A2S4PL49</accession>
<evidence type="ECO:0000256" key="1">
    <source>
        <dbReference type="SAM" id="MobiDB-lite"/>
    </source>
</evidence>
<reference evidence="2 3" key="1">
    <citation type="submission" date="2017-10" db="EMBL/GenBank/DDBJ databases">
        <title>Development of genomic resources for the powdery mildew, Erysiphe pulchra.</title>
        <authorList>
            <person name="Wadl P.A."/>
            <person name="Mack B.M."/>
            <person name="Moore G."/>
            <person name="Beltz S.B."/>
        </authorList>
    </citation>
    <scope>NUCLEOTIDE SEQUENCE [LARGE SCALE GENOMIC DNA]</scope>
    <source>
        <strain evidence="2">Cflorida</strain>
    </source>
</reference>
<evidence type="ECO:0000313" key="3">
    <source>
        <dbReference type="Proteomes" id="UP000237438"/>
    </source>
</evidence>
<feature type="compositionally biased region" description="Low complexity" evidence="1">
    <location>
        <begin position="455"/>
        <end position="470"/>
    </location>
</feature>
<dbReference type="OrthoDB" id="5402147at2759"/>
<feature type="region of interest" description="Disordered" evidence="1">
    <location>
        <begin position="535"/>
        <end position="556"/>
    </location>
</feature>
<proteinExistence type="predicted"/>
<evidence type="ECO:0000313" key="2">
    <source>
        <dbReference type="EMBL" id="POS82737.1"/>
    </source>
</evidence>
<sequence>MAFHQPTLHVSKKRTSSVSEGLFLQLAQSQQHQRVRQRQPPSDSQEWVLFDPVSTGSIEHSYKNSTTRTFTLGCSQISDVRSLESGVWSYNVDESLEDDDEIQREDEELDSLDSHLIDFKAEPNFSFDPESELVDTVLPTHDGLGSFKLGRTIMGEDIQKYLYKFERFNPQKIRRFKDGLEAGKTELEADQLQDAEWLRRIEVWRLEQSRVLDEIQRESRQKKYGIKNQRSTTTEELAQETIATLSDSVAETTTANEKESFLSRITRKVIQDLIGIDDNLLSIIFGESLAFDLEKSSKRDLHQPEKNQKYDQISWEYKILQHIARELENLANRISDSPLRLNNYLHPPNTSISYAGLPIIPEATDSQKPSLQCPKLDSSLVCRPLEIEFQPTIKTHAKSTPDLKSNLSETSEDREKKLRTQEGLKRELTRDEWERDLDLKLVFRYIFDRVATKFSSSTSASPSNSNPADSSRQRTRVGTVDTATRAACVRRHHPLISERTTKKKTIRPINRTWTVSVPPSSGPSVSPSPRTLGVNFNNQRNNSLGSGSCAGEREKKIMSESSRNYWDWADSVGSSKKTPGTGAMGSWGEV</sequence>
<name>A0A2S4PL49_9PEZI</name>
<feature type="compositionally biased region" description="Basic and acidic residues" evidence="1">
    <location>
        <begin position="411"/>
        <end position="423"/>
    </location>
</feature>
<dbReference type="AlphaFoldDB" id="A0A2S4PL49"/>
<comment type="caution">
    <text evidence="2">The sequence shown here is derived from an EMBL/GenBank/DDBJ whole genome shotgun (WGS) entry which is preliminary data.</text>
</comment>
<gene>
    <name evidence="2" type="ORF">EPUL_006521</name>
</gene>
<organism evidence="2 3">
    <name type="scientific">Erysiphe pulchra</name>
    <dbReference type="NCBI Taxonomy" id="225359"/>
    <lineage>
        <taxon>Eukaryota</taxon>
        <taxon>Fungi</taxon>
        <taxon>Dikarya</taxon>
        <taxon>Ascomycota</taxon>
        <taxon>Pezizomycotina</taxon>
        <taxon>Leotiomycetes</taxon>
        <taxon>Erysiphales</taxon>
        <taxon>Erysiphaceae</taxon>
        <taxon>Erysiphe</taxon>
    </lineage>
</organism>
<dbReference type="Proteomes" id="UP000237438">
    <property type="component" value="Unassembled WGS sequence"/>
</dbReference>